<dbReference type="InParanoid" id="A0A6P3Z2B6"/>
<evidence type="ECO:0000256" key="3">
    <source>
        <dbReference type="ARBA" id="ARBA00023015"/>
    </source>
</evidence>
<evidence type="ECO:0000259" key="9">
    <source>
        <dbReference type="PROSITE" id="PS50090"/>
    </source>
</evidence>
<dbReference type="RefSeq" id="XP_015869078.1">
    <property type="nucleotide sequence ID" value="XM_016013592.4"/>
</dbReference>
<dbReference type="Gene3D" id="1.10.10.60">
    <property type="entry name" value="Homeodomain-like"/>
    <property type="match status" value="2"/>
</dbReference>
<evidence type="ECO:0000256" key="1">
    <source>
        <dbReference type="ARBA" id="ARBA00004123"/>
    </source>
</evidence>
<protein>
    <submittedName>
        <fullName evidence="12">Transcription factor MYB1</fullName>
    </submittedName>
</protein>
<dbReference type="KEGG" id="zju:107406469"/>
<keyword evidence="2" id="KW-0677">Repeat</keyword>
<evidence type="ECO:0000256" key="2">
    <source>
        <dbReference type="ARBA" id="ARBA00022737"/>
    </source>
</evidence>
<dbReference type="PANTHER" id="PTHR47999:SF24">
    <property type="entry name" value="TRANSCRIPTION FACTOR MYB90"/>
    <property type="match status" value="1"/>
</dbReference>
<dbReference type="InterPro" id="IPR015495">
    <property type="entry name" value="Myb_TF_plants"/>
</dbReference>
<evidence type="ECO:0000256" key="7">
    <source>
        <dbReference type="ARBA" id="ARBA00023242"/>
    </source>
</evidence>
<dbReference type="AlphaFoldDB" id="A0A6P3Z2B6"/>
<dbReference type="InterPro" id="IPR009057">
    <property type="entry name" value="Homeodomain-like_sf"/>
</dbReference>
<evidence type="ECO:0000259" key="10">
    <source>
        <dbReference type="PROSITE" id="PS51294"/>
    </source>
</evidence>
<keyword evidence="3" id="KW-0805">Transcription regulation</keyword>
<evidence type="ECO:0000313" key="11">
    <source>
        <dbReference type="Proteomes" id="UP001652623"/>
    </source>
</evidence>
<dbReference type="InterPro" id="IPR001005">
    <property type="entry name" value="SANT/Myb"/>
</dbReference>
<dbReference type="InterPro" id="IPR017930">
    <property type="entry name" value="Myb_dom"/>
</dbReference>
<evidence type="ECO:0000256" key="4">
    <source>
        <dbReference type="ARBA" id="ARBA00023125"/>
    </source>
</evidence>
<evidence type="ECO:0000256" key="5">
    <source>
        <dbReference type="ARBA" id="ARBA00023159"/>
    </source>
</evidence>
<keyword evidence="4" id="KW-0238">DNA-binding</keyword>
<dbReference type="Proteomes" id="UP001652623">
    <property type="component" value="Chromosome 5"/>
</dbReference>
<keyword evidence="6" id="KW-0804">Transcription</keyword>
<dbReference type="CDD" id="cd00167">
    <property type="entry name" value="SANT"/>
    <property type="match status" value="2"/>
</dbReference>
<organism evidence="11 12">
    <name type="scientific">Ziziphus jujuba</name>
    <name type="common">Chinese jujube</name>
    <name type="synonym">Ziziphus sativa</name>
    <dbReference type="NCBI Taxonomy" id="326968"/>
    <lineage>
        <taxon>Eukaryota</taxon>
        <taxon>Viridiplantae</taxon>
        <taxon>Streptophyta</taxon>
        <taxon>Embryophyta</taxon>
        <taxon>Tracheophyta</taxon>
        <taxon>Spermatophyta</taxon>
        <taxon>Magnoliopsida</taxon>
        <taxon>eudicotyledons</taxon>
        <taxon>Gunneridae</taxon>
        <taxon>Pentapetalae</taxon>
        <taxon>rosids</taxon>
        <taxon>fabids</taxon>
        <taxon>Rosales</taxon>
        <taxon>Rhamnaceae</taxon>
        <taxon>Paliureae</taxon>
        <taxon>Ziziphus</taxon>
    </lineage>
</organism>
<dbReference type="SUPFAM" id="SSF46689">
    <property type="entry name" value="Homeodomain-like"/>
    <property type="match status" value="1"/>
</dbReference>
<evidence type="ECO:0000256" key="8">
    <source>
        <dbReference type="SAM" id="MobiDB-lite"/>
    </source>
</evidence>
<feature type="domain" description="HTH myb-type" evidence="10">
    <location>
        <begin position="12"/>
        <end position="65"/>
    </location>
</feature>
<reference evidence="12" key="1">
    <citation type="submission" date="2025-08" db="UniProtKB">
        <authorList>
            <consortium name="RefSeq"/>
        </authorList>
    </citation>
    <scope>IDENTIFICATION</scope>
    <source>
        <tissue evidence="12">Seedling</tissue>
    </source>
</reference>
<dbReference type="PANTHER" id="PTHR47999">
    <property type="entry name" value="TRANSCRIPTION FACTOR MYB8-RELATED-RELATED"/>
    <property type="match status" value="1"/>
</dbReference>
<keyword evidence="11" id="KW-1185">Reference proteome</keyword>
<dbReference type="PROSITE" id="PS51294">
    <property type="entry name" value="HTH_MYB"/>
    <property type="match status" value="2"/>
</dbReference>
<feature type="domain" description="Myb-like" evidence="9">
    <location>
        <begin position="13"/>
        <end position="61"/>
    </location>
</feature>
<gene>
    <name evidence="12" type="primary">LOC107406469</name>
</gene>
<dbReference type="Pfam" id="PF00249">
    <property type="entry name" value="Myb_DNA-binding"/>
    <property type="match status" value="2"/>
</dbReference>
<feature type="domain" description="Myb-like" evidence="9">
    <location>
        <begin position="62"/>
        <end position="112"/>
    </location>
</feature>
<name>A0A6P3Z2B6_ZIZJJ</name>
<feature type="compositionally biased region" description="Basic and acidic residues" evidence="8">
    <location>
        <begin position="197"/>
        <end position="211"/>
    </location>
</feature>
<dbReference type="GeneID" id="107406469"/>
<proteinExistence type="predicted"/>
<dbReference type="SMART" id="SM00717">
    <property type="entry name" value="SANT"/>
    <property type="match status" value="2"/>
</dbReference>
<dbReference type="FunFam" id="1.10.10.60:FF:000218">
    <property type="entry name" value="Myb transcription factor"/>
    <property type="match status" value="1"/>
</dbReference>
<dbReference type="GO" id="GO:0005634">
    <property type="term" value="C:nucleus"/>
    <property type="evidence" value="ECO:0007669"/>
    <property type="project" value="UniProtKB-SubCell"/>
</dbReference>
<accession>A0A6P3Z2B6</accession>
<dbReference type="FunCoup" id="A0A6P3Z2B6">
    <property type="interactions" value="4"/>
</dbReference>
<feature type="region of interest" description="Disordered" evidence="8">
    <location>
        <begin position="197"/>
        <end position="222"/>
    </location>
</feature>
<keyword evidence="5" id="KW-0010">Activator</keyword>
<comment type="subcellular location">
    <subcellularLocation>
        <location evidence="1">Nucleus</location>
    </subcellularLocation>
</comment>
<dbReference type="GO" id="GO:0080090">
    <property type="term" value="P:regulation of primary metabolic process"/>
    <property type="evidence" value="ECO:0007669"/>
    <property type="project" value="UniProtKB-ARBA"/>
</dbReference>
<keyword evidence="7" id="KW-0539">Nucleus</keyword>
<evidence type="ECO:0000313" key="12">
    <source>
        <dbReference type="RefSeq" id="XP_015869078.1"/>
    </source>
</evidence>
<dbReference type="GO" id="GO:0003677">
    <property type="term" value="F:DNA binding"/>
    <property type="evidence" value="ECO:0007669"/>
    <property type="project" value="UniProtKB-KW"/>
</dbReference>
<dbReference type="PROSITE" id="PS50090">
    <property type="entry name" value="MYB_LIKE"/>
    <property type="match status" value="2"/>
</dbReference>
<evidence type="ECO:0000256" key="6">
    <source>
        <dbReference type="ARBA" id="ARBA00023163"/>
    </source>
</evidence>
<feature type="domain" description="HTH myb-type" evidence="10">
    <location>
        <begin position="72"/>
        <end position="116"/>
    </location>
</feature>
<sequence length="222" mass="26206">MEEEGQERCLGVRKGAWTQEEDDLLKHCVNKYGEGKWNKVPQRAGLNRCGRSCRTRWLNYLKPDVNNGEFMEDEVDLLIRLHKLLGNRWSIIAGRLPGRTANCVKNYWNTHLRKKVGDDEEHLKDNDTPKMIQMKSNIYKPRPWKFSKHFHWGSNINNPTNIQPRKTSLILEETQWYGEELPPNFCIEDLEHFDEAHQDQTDYWEDSKGLDPRGLFNAENEP</sequence>